<dbReference type="InterPro" id="IPR036249">
    <property type="entry name" value="Thioredoxin-like_sf"/>
</dbReference>
<dbReference type="AlphaFoldDB" id="A0A0M0J4E8"/>
<feature type="compositionally biased region" description="Low complexity" evidence="1">
    <location>
        <begin position="1"/>
        <end position="19"/>
    </location>
</feature>
<organism evidence="2 3">
    <name type="scientific">Chrysochromulina tobinii</name>
    <dbReference type="NCBI Taxonomy" id="1460289"/>
    <lineage>
        <taxon>Eukaryota</taxon>
        <taxon>Haptista</taxon>
        <taxon>Haptophyta</taxon>
        <taxon>Prymnesiophyceae</taxon>
        <taxon>Prymnesiales</taxon>
        <taxon>Chrysochromulinaceae</taxon>
        <taxon>Chrysochromulina</taxon>
    </lineage>
</organism>
<feature type="region of interest" description="Disordered" evidence="1">
    <location>
        <begin position="1"/>
        <end position="55"/>
    </location>
</feature>
<dbReference type="Gene3D" id="3.40.30.10">
    <property type="entry name" value="Glutaredoxin"/>
    <property type="match status" value="1"/>
</dbReference>
<protein>
    <recommendedName>
        <fullName evidence="4">Thioredoxin domain-containing protein</fullName>
    </recommendedName>
</protein>
<accession>A0A0M0J4E8</accession>
<dbReference type="Proteomes" id="UP000037460">
    <property type="component" value="Unassembled WGS sequence"/>
</dbReference>
<gene>
    <name evidence="2" type="ORF">Ctob_001527</name>
</gene>
<sequence>MPPRTNTPTKSSRPSTSPAPSRPPSASPARKAASPKPSAKKAAAKADEATPAAAAIEPDAEVAAPAATVPETSNGNGHNPVSAEAPSSGPQWALPLCILATIIAIVVGAAVWPDELQLEPRKVTKIGPDAFELDKLELKASKDGYTGSNLVVFTYNASLKPDCPACTALHSVTVSTEFKREVANWRHKKVLRMGKILCNNAKQNTDLCERFSAVVGAGDDFSPVNAIEPTVFVEGSRQMKPAADGYAGNVLVLFTQESSAKAPPCEPCQKLDALITDPTFERREAAWRKRGLARIAKVYCNKQIDLCERFGVTGSSGTEPGLPHVVWFKGGEEQGMYEGGHSSLGDFDKWVFTHSMPHVLWFEHGKEAVAYDGNTSSVADFHKWVVAKEDVAERAEL</sequence>
<evidence type="ECO:0000256" key="1">
    <source>
        <dbReference type="SAM" id="MobiDB-lite"/>
    </source>
</evidence>
<dbReference type="EMBL" id="JWZX01003361">
    <property type="protein sequence ID" value="KOO21451.1"/>
    <property type="molecule type" value="Genomic_DNA"/>
</dbReference>
<evidence type="ECO:0000313" key="2">
    <source>
        <dbReference type="EMBL" id="KOO21451.1"/>
    </source>
</evidence>
<evidence type="ECO:0008006" key="4">
    <source>
        <dbReference type="Google" id="ProtNLM"/>
    </source>
</evidence>
<feature type="compositionally biased region" description="Low complexity" evidence="1">
    <location>
        <begin position="27"/>
        <end position="37"/>
    </location>
</feature>
<comment type="caution">
    <text evidence="2">The sequence shown here is derived from an EMBL/GenBank/DDBJ whole genome shotgun (WGS) entry which is preliminary data.</text>
</comment>
<name>A0A0M0J4E8_9EUKA</name>
<dbReference type="CDD" id="cd02961">
    <property type="entry name" value="PDI_a_family"/>
    <property type="match status" value="1"/>
</dbReference>
<dbReference type="SUPFAM" id="SSF52833">
    <property type="entry name" value="Thioredoxin-like"/>
    <property type="match status" value="1"/>
</dbReference>
<evidence type="ECO:0000313" key="3">
    <source>
        <dbReference type="Proteomes" id="UP000037460"/>
    </source>
</evidence>
<keyword evidence="3" id="KW-1185">Reference proteome</keyword>
<proteinExistence type="predicted"/>
<reference evidence="3" key="1">
    <citation type="journal article" date="2015" name="PLoS Genet.">
        <title>Genome Sequence and Transcriptome Analyses of Chrysochromulina tobin: Metabolic Tools for Enhanced Algal Fitness in the Prominent Order Prymnesiales (Haptophyceae).</title>
        <authorList>
            <person name="Hovde B.T."/>
            <person name="Deodato C.R."/>
            <person name="Hunsperger H.M."/>
            <person name="Ryken S.A."/>
            <person name="Yost W."/>
            <person name="Jha R.K."/>
            <person name="Patterson J."/>
            <person name="Monnat R.J. Jr."/>
            <person name="Barlow S.B."/>
            <person name="Starkenburg S.R."/>
            <person name="Cattolico R.A."/>
        </authorList>
    </citation>
    <scope>NUCLEOTIDE SEQUENCE</scope>
    <source>
        <strain evidence="3">CCMP291</strain>
    </source>
</reference>